<reference evidence="1" key="1">
    <citation type="journal article" date="2014" name="Mol. Microbiol.">
        <title>Inter-viral conflicts that exploit host CRISPR immune systems of Sulfolobus.</title>
        <authorList>
            <person name="Erdmann S."/>
            <person name="Le Moine Bauer S."/>
            <person name="Garrett R.A."/>
        </authorList>
    </citation>
    <scope>NUCLEOTIDE SEQUENCE [LARGE SCALE GENOMIC DNA]</scope>
    <source>
        <strain evidence="1">SIRV3</strain>
    </source>
</reference>
<dbReference type="InterPro" id="IPR014061">
    <property type="entry name" value="BrxL-like"/>
</dbReference>
<dbReference type="Proteomes" id="UP000202470">
    <property type="component" value="Segment"/>
</dbReference>
<dbReference type="EMBL" id="KX712143">
    <property type="protein sequence ID" value="AOG61573.1"/>
    <property type="molecule type" value="Genomic_DNA"/>
</dbReference>
<dbReference type="OrthoDB" id="2450at10239"/>
<dbReference type="KEGG" id="vg:28721306"/>
<protein>
    <submittedName>
        <fullName evidence="1">ATPase</fullName>
    </submittedName>
</protein>
<reference evidence="1" key="2">
    <citation type="submission" date="2016-08" db="EMBL/GenBank/DDBJ databases">
        <authorList>
            <person name="Erdmann S."/>
            <person name="Le Moine Bauer S."/>
            <person name="Garrett R.A."/>
        </authorList>
    </citation>
    <scope>NUCLEOTIDE SEQUENCE</scope>
    <source>
        <strain evidence="1">SIRV3</strain>
    </source>
</reference>
<sequence length="440" mass="50905">MNETTQQNLQLFEKLKSHSFFYNPRDNERILSLILGEKQVEENKKIEILKAYKRGIDSQYFSANLPYYNEIKFISKITGFKVKDDLVIAKFQNGFTGDFDPHEIADNPDDFYNLISSYMFVKIKKGSENWFIDEIFSIEPPNNFEIAKEILEEADKQHLTYAILLQAFGYDSQKMDSDDIFLTLPRLFPLFKSPITKRQINTIEISNRGTGKTTTFMILQEVFNFRYYTEPPTYANLIYDARNNMYGSVFLSNGLIFDEIQTWKDGYAVKELNSINSTLSTGIENCIWTRGAGTESKSATIQKCIPIIYAGNPFSLTLDKYQTPDIESYLQQYEIFTPAILDRIHIIQLAIKKTYDKIINARVLYPSILRALVELIQEKINRTTNYADCGNLESRRKEQSIDIQILLQALDIDLQIGKVSNEEVCNKIVNLMRFSNLGGW</sequence>
<accession>A0A1B3SN16</accession>
<name>A0A1B3SN16_9VIRU</name>
<dbReference type="Pfam" id="PF13337">
    <property type="entry name" value="BrxL_ATPase"/>
    <property type="match status" value="1"/>
</dbReference>
<keyword evidence="2" id="KW-1185">Reference proteome</keyword>
<organism evidence="1">
    <name type="scientific">Sulfolobus islandicus rod-shaped virus 3</name>
    <dbReference type="NCBI Taxonomy" id="2848124"/>
    <lineage>
        <taxon>Viruses</taxon>
        <taxon>Adnaviria</taxon>
        <taxon>Zilligvirae</taxon>
        <taxon>Taleaviricota</taxon>
        <taxon>Tokiviricetes</taxon>
        <taxon>Ligamenvirales</taxon>
        <taxon>Rudiviridae</taxon>
        <taxon>Icerudivirus</taxon>
        <taxon>Icerudivirus gunnuhverense</taxon>
        <taxon>Icerudivirus SIRV3</taxon>
    </lineage>
</organism>
<evidence type="ECO:0000313" key="2">
    <source>
        <dbReference type="Proteomes" id="UP000202470"/>
    </source>
</evidence>
<proteinExistence type="predicted"/>
<evidence type="ECO:0000313" key="1">
    <source>
        <dbReference type="EMBL" id="AOG61573.1"/>
    </source>
</evidence>